<gene>
    <name evidence="2" type="ORF">CBR_g46407</name>
</gene>
<protein>
    <submittedName>
        <fullName evidence="2">Uncharacterized protein</fullName>
    </submittedName>
</protein>
<evidence type="ECO:0000256" key="1">
    <source>
        <dbReference type="SAM" id="MobiDB-lite"/>
    </source>
</evidence>
<feature type="region of interest" description="Disordered" evidence="1">
    <location>
        <begin position="1"/>
        <end position="133"/>
    </location>
</feature>
<comment type="caution">
    <text evidence="2">The sequence shown here is derived from an EMBL/GenBank/DDBJ whole genome shotgun (WGS) entry which is preliminary data.</text>
</comment>
<evidence type="ECO:0000313" key="3">
    <source>
        <dbReference type="Proteomes" id="UP000265515"/>
    </source>
</evidence>
<dbReference type="Proteomes" id="UP000265515">
    <property type="component" value="Unassembled WGS sequence"/>
</dbReference>
<reference evidence="2 3" key="1">
    <citation type="journal article" date="2018" name="Cell">
        <title>The Chara Genome: Secondary Complexity and Implications for Plant Terrestrialization.</title>
        <authorList>
            <person name="Nishiyama T."/>
            <person name="Sakayama H."/>
            <person name="Vries J.D."/>
            <person name="Buschmann H."/>
            <person name="Saint-Marcoux D."/>
            <person name="Ullrich K.K."/>
            <person name="Haas F.B."/>
            <person name="Vanderstraeten L."/>
            <person name="Becker D."/>
            <person name="Lang D."/>
            <person name="Vosolsobe S."/>
            <person name="Rombauts S."/>
            <person name="Wilhelmsson P.K.I."/>
            <person name="Janitza P."/>
            <person name="Kern R."/>
            <person name="Heyl A."/>
            <person name="Rumpler F."/>
            <person name="Villalobos L.I.A.C."/>
            <person name="Clay J.M."/>
            <person name="Skokan R."/>
            <person name="Toyoda A."/>
            <person name="Suzuki Y."/>
            <person name="Kagoshima H."/>
            <person name="Schijlen E."/>
            <person name="Tajeshwar N."/>
            <person name="Catarino B."/>
            <person name="Hetherington A.J."/>
            <person name="Saltykova A."/>
            <person name="Bonnot C."/>
            <person name="Breuninger H."/>
            <person name="Symeonidi A."/>
            <person name="Radhakrishnan G.V."/>
            <person name="Van Nieuwerburgh F."/>
            <person name="Deforce D."/>
            <person name="Chang C."/>
            <person name="Karol K.G."/>
            <person name="Hedrich R."/>
            <person name="Ulvskov P."/>
            <person name="Glockner G."/>
            <person name="Delwiche C.F."/>
            <person name="Petrasek J."/>
            <person name="Van de Peer Y."/>
            <person name="Friml J."/>
            <person name="Beilby M."/>
            <person name="Dolan L."/>
            <person name="Kohara Y."/>
            <person name="Sugano S."/>
            <person name="Fujiyama A."/>
            <person name="Delaux P.-M."/>
            <person name="Quint M."/>
            <person name="TheiBen G."/>
            <person name="Hagemann M."/>
            <person name="Harholt J."/>
            <person name="Dunand C."/>
            <person name="Zachgo S."/>
            <person name="Langdale J."/>
            <person name="Maumus F."/>
            <person name="Straeten D.V.D."/>
            <person name="Gould S.B."/>
            <person name="Rensing S.A."/>
        </authorList>
    </citation>
    <scope>NUCLEOTIDE SEQUENCE [LARGE SCALE GENOMIC DNA]</scope>
    <source>
        <strain evidence="2 3">S276</strain>
    </source>
</reference>
<name>A0A388M0F7_CHABU</name>
<dbReference type="EMBL" id="BFEA01000645">
    <property type="protein sequence ID" value="GBG88036.1"/>
    <property type="molecule type" value="Genomic_DNA"/>
</dbReference>
<feature type="compositionally biased region" description="Polar residues" evidence="1">
    <location>
        <begin position="34"/>
        <end position="46"/>
    </location>
</feature>
<dbReference type="AlphaFoldDB" id="A0A388M0F7"/>
<sequence>MALGCGAAQAPRNTEVPQRRMSVEVQARGRDNSSPDLFFASNTSGYRQWREEGKSEATGGFLGNMAGETGEASLEGPGMGNRGETSDKDDDDRTTPSVPHKSYEGVTNWSKVRAAGGKKRKGDNSLQPAKKNNPWSLEERLDLAKFIGVDEALMVDAEDGSRMVATKIGAVAGVMRQGNAVLEIIAGGMAARGAESGRGADDSHDMDPSTT</sequence>
<keyword evidence="3" id="KW-1185">Reference proteome</keyword>
<accession>A0A388M0F7</accession>
<evidence type="ECO:0000313" key="2">
    <source>
        <dbReference type="EMBL" id="GBG88036.1"/>
    </source>
</evidence>
<dbReference type="Gramene" id="GBG88036">
    <property type="protein sequence ID" value="GBG88036"/>
    <property type="gene ID" value="CBR_g46407"/>
</dbReference>
<feature type="compositionally biased region" description="Basic and acidic residues" evidence="1">
    <location>
        <begin position="17"/>
        <end position="33"/>
    </location>
</feature>
<organism evidence="2 3">
    <name type="scientific">Chara braunii</name>
    <name type="common">Braun's stonewort</name>
    <dbReference type="NCBI Taxonomy" id="69332"/>
    <lineage>
        <taxon>Eukaryota</taxon>
        <taxon>Viridiplantae</taxon>
        <taxon>Streptophyta</taxon>
        <taxon>Charophyceae</taxon>
        <taxon>Charales</taxon>
        <taxon>Characeae</taxon>
        <taxon>Chara</taxon>
    </lineage>
</organism>
<proteinExistence type="predicted"/>